<feature type="region of interest" description="Disordered" evidence="1">
    <location>
        <begin position="70"/>
        <end position="91"/>
    </location>
</feature>
<sequence length="269" mass="29935">MVPEEKIGCYLRVHAYLHFTDGTSITPGLTNINHNPKIREWLNEVERQLSSMSDDEMQERPKTLDQIKRSMSQDDNNEHVSDVSDGTNSQMDLDDAHMLLSLADDNQSVDDKDQEELSAHVKRTKLDNLDHAVSDSMSDTNFGWSDYDYVLDVECIIPSDQERILSMLDGWNSRSSKGLPNSTAKLPSAGLPSWSEAVANANTPFAPSKAPQLVKVPCDVECLSSADYVDPTSIDVDPSPGLNALIKKFMKQRNALYTSFIPSNPTCKL</sequence>
<gene>
    <name evidence="2" type="ORF">K450DRAFT_244012</name>
</gene>
<evidence type="ECO:0000313" key="2">
    <source>
        <dbReference type="EMBL" id="KAI8579123.1"/>
    </source>
</evidence>
<evidence type="ECO:0000313" key="3">
    <source>
        <dbReference type="Proteomes" id="UP001206595"/>
    </source>
</evidence>
<keyword evidence="3" id="KW-1185">Reference proteome</keyword>
<evidence type="ECO:0000256" key="1">
    <source>
        <dbReference type="SAM" id="MobiDB-lite"/>
    </source>
</evidence>
<dbReference type="AlphaFoldDB" id="A0AAD5HEM0"/>
<accession>A0AAD5HEM0</accession>
<name>A0AAD5HEM0_UMBRA</name>
<comment type="caution">
    <text evidence="2">The sequence shown here is derived from an EMBL/GenBank/DDBJ whole genome shotgun (WGS) entry which is preliminary data.</text>
</comment>
<feature type="compositionally biased region" description="Basic and acidic residues" evidence="1">
    <location>
        <begin position="70"/>
        <end position="82"/>
    </location>
</feature>
<dbReference type="Proteomes" id="UP001206595">
    <property type="component" value="Unassembled WGS sequence"/>
</dbReference>
<dbReference type="EMBL" id="MU620923">
    <property type="protein sequence ID" value="KAI8579123.1"/>
    <property type="molecule type" value="Genomic_DNA"/>
</dbReference>
<dbReference type="GeneID" id="75914858"/>
<reference evidence="2" key="2">
    <citation type="journal article" date="2022" name="Proc. Natl. Acad. Sci. U.S.A.">
        <title>Diploid-dominant life cycles characterize the early evolution of Fungi.</title>
        <authorList>
            <person name="Amses K.R."/>
            <person name="Simmons D.R."/>
            <person name="Longcore J.E."/>
            <person name="Mondo S.J."/>
            <person name="Seto K."/>
            <person name="Jeronimo G.H."/>
            <person name="Bonds A.E."/>
            <person name="Quandt C.A."/>
            <person name="Davis W.J."/>
            <person name="Chang Y."/>
            <person name="Federici B.A."/>
            <person name="Kuo A."/>
            <person name="LaButti K."/>
            <person name="Pangilinan J."/>
            <person name="Andreopoulos W."/>
            <person name="Tritt A."/>
            <person name="Riley R."/>
            <person name="Hundley H."/>
            <person name="Johnson J."/>
            <person name="Lipzen A."/>
            <person name="Barry K."/>
            <person name="Lang B.F."/>
            <person name="Cuomo C.A."/>
            <person name="Buchler N.E."/>
            <person name="Grigoriev I.V."/>
            <person name="Spatafora J.W."/>
            <person name="Stajich J.E."/>
            <person name="James T.Y."/>
        </authorList>
    </citation>
    <scope>NUCLEOTIDE SEQUENCE</scope>
    <source>
        <strain evidence="2">AG</strain>
    </source>
</reference>
<protein>
    <submittedName>
        <fullName evidence="2">Uncharacterized protein</fullName>
    </submittedName>
</protein>
<reference evidence="2" key="1">
    <citation type="submission" date="2021-06" db="EMBL/GenBank/DDBJ databases">
        <authorList>
            <consortium name="DOE Joint Genome Institute"/>
            <person name="Mondo S.J."/>
            <person name="Amses K.R."/>
            <person name="Simmons D.R."/>
            <person name="Longcore J.E."/>
            <person name="Seto K."/>
            <person name="Alves G.H."/>
            <person name="Bonds A.E."/>
            <person name="Quandt C.A."/>
            <person name="Davis W.J."/>
            <person name="Chang Y."/>
            <person name="Letcher P.M."/>
            <person name="Powell M.J."/>
            <person name="Kuo A."/>
            <person name="Labutti K."/>
            <person name="Pangilinan J."/>
            <person name="Andreopoulos W."/>
            <person name="Tritt A."/>
            <person name="Riley R."/>
            <person name="Hundley H."/>
            <person name="Johnson J."/>
            <person name="Lipzen A."/>
            <person name="Barry K."/>
            <person name="Berbee M.L."/>
            <person name="Buchler N.E."/>
            <person name="Grigoriev I.V."/>
            <person name="Spatafora J.W."/>
            <person name="Stajich J.E."/>
            <person name="James T.Y."/>
        </authorList>
    </citation>
    <scope>NUCLEOTIDE SEQUENCE</scope>
    <source>
        <strain evidence="2">AG</strain>
    </source>
</reference>
<dbReference type="RefSeq" id="XP_051444127.1">
    <property type="nucleotide sequence ID" value="XM_051589513.1"/>
</dbReference>
<organism evidence="2 3">
    <name type="scientific">Umbelopsis ramanniana AG</name>
    <dbReference type="NCBI Taxonomy" id="1314678"/>
    <lineage>
        <taxon>Eukaryota</taxon>
        <taxon>Fungi</taxon>
        <taxon>Fungi incertae sedis</taxon>
        <taxon>Mucoromycota</taxon>
        <taxon>Mucoromycotina</taxon>
        <taxon>Umbelopsidomycetes</taxon>
        <taxon>Umbelopsidales</taxon>
        <taxon>Umbelopsidaceae</taxon>
        <taxon>Umbelopsis</taxon>
    </lineage>
</organism>
<proteinExistence type="predicted"/>